<sequence>MSIWETRKVDVNEFFGNLIFARVGGVPSSLAGVSPSSADEEGDNGANTDNSEETGGSLPQKVASGILNIPLPNVEQLKSTLSTVSLTGFIELVPQFARSSKDHLDKKNLFSVQDFFRYTEAEGRKFCEELDRDGDGRVTLEDLEIAVKKRKMPHKYASFGWKQFLSLTEQTEPTIFRACLTKSGTLQKSEVLASLKNAGLRANEDNAVAMMRFLKADTEESISYGHFRNFMLLLPTDRLQDDPRSIWFEAATVVAVPPPVEIPAGSVLRSALAGGLSCALSCALMHPVDTIKECSKENEERKASHIVLFGQLILIEQQSSHSCSGNTNENSSSEGNQDTAANFCDGSSSAFHQNCPQDNT</sequence>
<accession>A0AAV8SXI1</accession>
<evidence type="ECO:0000256" key="2">
    <source>
        <dbReference type="ARBA" id="ARBA00022448"/>
    </source>
</evidence>
<feature type="region of interest" description="Disordered" evidence="6">
    <location>
        <begin position="31"/>
        <end position="59"/>
    </location>
</feature>
<protein>
    <recommendedName>
        <fullName evidence="7">EF-hand domain-containing protein</fullName>
    </recommendedName>
</protein>
<evidence type="ECO:0000256" key="1">
    <source>
        <dbReference type="ARBA" id="ARBA00006375"/>
    </source>
</evidence>
<keyword evidence="5" id="KW-0472">Membrane</keyword>
<name>A0AAV8SXI1_9ROSI</name>
<dbReference type="GO" id="GO:0005509">
    <property type="term" value="F:calcium ion binding"/>
    <property type="evidence" value="ECO:0007669"/>
    <property type="project" value="InterPro"/>
</dbReference>
<dbReference type="Proteomes" id="UP001159364">
    <property type="component" value="Linkage Group LG07"/>
</dbReference>
<dbReference type="PROSITE" id="PS50222">
    <property type="entry name" value="EF_HAND_2"/>
    <property type="match status" value="1"/>
</dbReference>
<feature type="domain" description="EF-hand" evidence="7">
    <location>
        <begin position="118"/>
        <end position="153"/>
    </location>
</feature>
<gene>
    <name evidence="8" type="ORF">K2173_004184</name>
</gene>
<organism evidence="8 9">
    <name type="scientific">Erythroxylum novogranatense</name>
    <dbReference type="NCBI Taxonomy" id="1862640"/>
    <lineage>
        <taxon>Eukaryota</taxon>
        <taxon>Viridiplantae</taxon>
        <taxon>Streptophyta</taxon>
        <taxon>Embryophyta</taxon>
        <taxon>Tracheophyta</taxon>
        <taxon>Spermatophyta</taxon>
        <taxon>Magnoliopsida</taxon>
        <taxon>eudicotyledons</taxon>
        <taxon>Gunneridae</taxon>
        <taxon>Pentapetalae</taxon>
        <taxon>rosids</taxon>
        <taxon>fabids</taxon>
        <taxon>Malpighiales</taxon>
        <taxon>Erythroxylaceae</taxon>
        <taxon>Erythroxylum</taxon>
    </lineage>
</organism>
<evidence type="ECO:0000256" key="5">
    <source>
        <dbReference type="ARBA" id="ARBA00022989"/>
    </source>
</evidence>
<dbReference type="InterPro" id="IPR018247">
    <property type="entry name" value="EF_Hand_1_Ca_BS"/>
</dbReference>
<evidence type="ECO:0000256" key="4">
    <source>
        <dbReference type="ARBA" id="ARBA00022837"/>
    </source>
</evidence>
<keyword evidence="4" id="KW-0106">Calcium</keyword>
<keyword evidence="5" id="KW-0812">Transmembrane</keyword>
<dbReference type="PROSITE" id="PS00018">
    <property type="entry name" value="EF_HAND_1"/>
    <property type="match status" value="1"/>
</dbReference>
<dbReference type="InterPro" id="IPR002048">
    <property type="entry name" value="EF_hand_dom"/>
</dbReference>
<keyword evidence="2" id="KW-0813">Transport</keyword>
<reference evidence="8 9" key="1">
    <citation type="submission" date="2021-09" db="EMBL/GenBank/DDBJ databases">
        <title>Genomic insights and catalytic innovation underlie evolution of tropane alkaloids biosynthesis.</title>
        <authorList>
            <person name="Wang Y.-J."/>
            <person name="Tian T."/>
            <person name="Huang J.-P."/>
            <person name="Huang S.-X."/>
        </authorList>
    </citation>
    <scope>NUCLEOTIDE SEQUENCE [LARGE SCALE GENOMIC DNA]</scope>
    <source>
        <strain evidence="8">KIB-2018</strain>
        <tissue evidence="8">Leaf</tissue>
    </source>
</reference>
<keyword evidence="5" id="KW-1133">Transmembrane helix</keyword>
<keyword evidence="9" id="KW-1185">Reference proteome</keyword>
<dbReference type="SUPFAM" id="SSF47473">
    <property type="entry name" value="EF-hand"/>
    <property type="match status" value="1"/>
</dbReference>
<evidence type="ECO:0000313" key="8">
    <source>
        <dbReference type="EMBL" id="KAJ8759177.1"/>
    </source>
</evidence>
<comment type="caution">
    <text evidence="8">The sequence shown here is derived from an EMBL/GenBank/DDBJ whole genome shotgun (WGS) entry which is preliminary data.</text>
</comment>
<dbReference type="PANTHER" id="PTHR45667">
    <property type="entry name" value="S-ADENOSYLMETHIONINE MITOCHONDRIAL CARRIER PROTEIN"/>
    <property type="match status" value="1"/>
</dbReference>
<evidence type="ECO:0000256" key="3">
    <source>
        <dbReference type="ARBA" id="ARBA00022737"/>
    </source>
</evidence>
<proteinExistence type="inferred from homology"/>
<evidence type="ECO:0000313" key="9">
    <source>
        <dbReference type="Proteomes" id="UP001159364"/>
    </source>
</evidence>
<dbReference type="Gene3D" id="1.10.238.10">
    <property type="entry name" value="EF-hand"/>
    <property type="match status" value="1"/>
</dbReference>
<evidence type="ECO:0000256" key="6">
    <source>
        <dbReference type="SAM" id="MobiDB-lite"/>
    </source>
</evidence>
<dbReference type="InterPro" id="IPR011992">
    <property type="entry name" value="EF-hand-dom_pair"/>
</dbReference>
<keyword evidence="3" id="KW-0677">Repeat</keyword>
<dbReference type="EMBL" id="JAIWQS010000007">
    <property type="protein sequence ID" value="KAJ8759177.1"/>
    <property type="molecule type" value="Genomic_DNA"/>
</dbReference>
<dbReference type="AlphaFoldDB" id="A0AAV8SXI1"/>
<evidence type="ECO:0000259" key="7">
    <source>
        <dbReference type="PROSITE" id="PS50222"/>
    </source>
</evidence>
<comment type="similarity">
    <text evidence="1">Belongs to the mitochondrial carrier (TC 2.A.29) family.</text>
</comment>